<protein>
    <submittedName>
        <fullName evidence="1">Uncharacterized protein</fullName>
    </submittedName>
</protein>
<organism evidence="1 2">
    <name type="scientific">Shewanella sairae</name>
    <dbReference type="NCBI Taxonomy" id="190310"/>
    <lineage>
        <taxon>Bacteria</taxon>
        <taxon>Pseudomonadati</taxon>
        <taxon>Pseudomonadota</taxon>
        <taxon>Gammaproteobacteria</taxon>
        <taxon>Alteromonadales</taxon>
        <taxon>Shewanellaceae</taxon>
        <taxon>Shewanella</taxon>
    </lineage>
</organism>
<dbReference type="Proteomes" id="UP000887104">
    <property type="component" value="Unassembled WGS sequence"/>
</dbReference>
<dbReference type="EMBL" id="BPEY01000109">
    <property type="protein sequence ID" value="GIU51212.1"/>
    <property type="molecule type" value="Genomic_DNA"/>
</dbReference>
<proteinExistence type="predicted"/>
<gene>
    <name evidence="1" type="ORF">TUM4438_40040</name>
</gene>
<reference evidence="1" key="1">
    <citation type="submission" date="2021-05" db="EMBL/GenBank/DDBJ databases">
        <title>Molecular characterization for Shewanella algae harboring chromosomal blaOXA-55-like strains isolated from clinical and environment sample.</title>
        <authorList>
            <person name="Ohama Y."/>
            <person name="Aoki K."/>
            <person name="Harada S."/>
            <person name="Moriya K."/>
            <person name="Ishii Y."/>
            <person name="Tateda K."/>
        </authorList>
    </citation>
    <scope>NUCLEOTIDE SEQUENCE</scope>
    <source>
        <strain evidence="1">JCM 11563</strain>
    </source>
</reference>
<comment type="caution">
    <text evidence="1">The sequence shown here is derived from an EMBL/GenBank/DDBJ whole genome shotgun (WGS) entry which is preliminary data.</text>
</comment>
<sequence>MQVGVPHFAQNYYLANVTLKWNSALEQELRMLSTLHGIGGILLSVSNPLESELQLPAKKRPEIDWQ</sequence>
<accession>A0ABQ4PQ82</accession>
<evidence type="ECO:0000313" key="1">
    <source>
        <dbReference type="EMBL" id="GIU51212.1"/>
    </source>
</evidence>
<name>A0ABQ4PQ82_9GAMM</name>
<evidence type="ECO:0000313" key="2">
    <source>
        <dbReference type="Proteomes" id="UP000887104"/>
    </source>
</evidence>
<keyword evidence="2" id="KW-1185">Reference proteome</keyword>